<comment type="caution">
    <text evidence="3">The sequence shown here is derived from an EMBL/GenBank/DDBJ whole genome shotgun (WGS) entry which is preliminary data.</text>
</comment>
<name>A0ABS8MNI3_9FLAO</name>
<keyword evidence="4" id="KW-1185">Reference proteome</keyword>
<feature type="signal peptide" evidence="2">
    <location>
        <begin position="1"/>
        <end position="18"/>
    </location>
</feature>
<feature type="repeat" description="TPR" evidence="1">
    <location>
        <begin position="27"/>
        <end position="60"/>
    </location>
</feature>
<evidence type="ECO:0000313" key="3">
    <source>
        <dbReference type="EMBL" id="MCC9066496.1"/>
    </source>
</evidence>
<evidence type="ECO:0000256" key="2">
    <source>
        <dbReference type="SAM" id="SignalP"/>
    </source>
</evidence>
<dbReference type="EMBL" id="JAJJMM010000001">
    <property type="protein sequence ID" value="MCC9066496.1"/>
    <property type="molecule type" value="Genomic_DNA"/>
</dbReference>
<accession>A0ABS8MNI3</accession>
<keyword evidence="2" id="KW-0732">Signal</keyword>
<sequence length="71" mass="8452">MKKITIIFLLLFALNSWSQNDQKIWLQENKYNLGLSYFQKKQFNKAIEPLLFAYKINPKSEIGKKSKNKID</sequence>
<dbReference type="InterPro" id="IPR011990">
    <property type="entry name" value="TPR-like_helical_dom_sf"/>
</dbReference>
<organism evidence="3 4">
    <name type="scientific">Flavobacterium piscisymbiosum</name>
    <dbReference type="NCBI Taxonomy" id="2893753"/>
    <lineage>
        <taxon>Bacteria</taxon>
        <taxon>Pseudomonadati</taxon>
        <taxon>Bacteroidota</taxon>
        <taxon>Flavobacteriia</taxon>
        <taxon>Flavobacteriales</taxon>
        <taxon>Flavobacteriaceae</taxon>
        <taxon>Flavobacterium</taxon>
    </lineage>
</organism>
<evidence type="ECO:0000313" key="4">
    <source>
        <dbReference type="Proteomes" id="UP001430679"/>
    </source>
</evidence>
<dbReference type="SUPFAM" id="SSF48452">
    <property type="entry name" value="TPR-like"/>
    <property type="match status" value="1"/>
</dbReference>
<dbReference type="InterPro" id="IPR019734">
    <property type="entry name" value="TPR_rpt"/>
</dbReference>
<dbReference type="PROSITE" id="PS50005">
    <property type="entry name" value="TPR"/>
    <property type="match status" value="1"/>
</dbReference>
<gene>
    <name evidence="3" type="ORF">LNP81_26185</name>
</gene>
<dbReference type="Proteomes" id="UP001430679">
    <property type="component" value="Unassembled WGS sequence"/>
</dbReference>
<feature type="chain" id="PRO_5046899171" evidence="2">
    <location>
        <begin position="19"/>
        <end position="71"/>
    </location>
</feature>
<reference evidence="3" key="1">
    <citation type="submission" date="2021-11" db="EMBL/GenBank/DDBJ databases">
        <title>Description of novel Flavobacterium species.</title>
        <authorList>
            <person name="Saticioglu I.B."/>
            <person name="Ay H."/>
            <person name="Altun S."/>
            <person name="Duman M."/>
        </authorList>
    </citation>
    <scope>NUCLEOTIDE SEQUENCE</scope>
    <source>
        <strain evidence="3">F-30</strain>
    </source>
</reference>
<evidence type="ECO:0000256" key="1">
    <source>
        <dbReference type="PROSITE-ProRule" id="PRU00339"/>
    </source>
</evidence>
<protein>
    <submittedName>
        <fullName evidence="3">Tetratricopeptide repeat protein</fullName>
    </submittedName>
</protein>
<keyword evidence="1" id="KW-0802">TPR repeat</keyword>
<dbReference type="RefSeq" id="WP_230040493.1">
    <property type="nucleotide sequence ID" value="NZ_JAJJMM010000001.1"/>
</dbReference>
<proteinExistence type="predicted"/>